<dbReference type="Proteomes" id="UP000054988">
    <property type="component" value="Unassembled WGS sequence"/>
</dbReference>
<evidence type="ECO:0000313" key="2">
    <source>
        <dbReference type="EMBL" id="KTB31985.1"/>
    </source>
</evidence>
<feature type="chain" id="PRO_5006901519" evidence="1">
    <location>
        <begin position="21"/>
        <end position="199"/>
    </location>
</feature>
<comment type="caution">
    <text evidence="2">The sequence shown here is derived from an EMBL/GenBank/DDBJ whole genome shotgun (WGS) entry which is preliminary data.</text>
</comment>
<keyword evidence="1" id="KW-0732">Signal</keyword>
<organism evidence="2 3">
    <name type="scientific">Moniliophthora roreri</name>
    <name type="common">Frosty pod rot fungus</name>
    <name type="synonym">Monilia roreri</name>
    <dbReference type="NCBI Taxonomy" id="221103"/>
    <lineage>
        <taxon>Eukaryota</taxon>
        <taxon>Fungi</taxon>
        <taxon>Dikarya</taxon>
        <taxon>Basidiomycota</taxon>
        <taxon>Agaricomycotina</taxon>
        <taxon>Agaricomycetes</taxon>
        <taxon>Agaricomycetidae</taxon>
        <taxon>Agaricales</taxon>
        <taxon>Marasmiineae</taxon>
        <taxon>Marasmiaceae</taxon>
        <taxon>Moniliophthora</taxon>
    </lineage>
</organism>
<reference evidence="2 3" key="1">
    <citation type="submission" date="2015-12" db="EMBL/GenBank/DDBJ databases">
        <title>Draft genome sequence of Moniliophthora roreri, the causal agent of frosty pod rot of cacao.</title>
        <authorList>
            <person name="Aime M.C."/>
            <person name="Diaz-Valderrama J.R."/>
            <person name="Kijpornyongpan T."/>
            <person name="Phillips-Mora W."/>
        </authorList>
    </citation>
    <scope>NUCLEOTIDE SEQUENCE [LARGE SCALE GENOMIC DNA]</scope>
    <source>
        <strain evidence="2 3">MCA 2952</strain>
    </source>
</reference>
<dbReference type="AlphaFoldDB" id="A0A0W0F6T7"/>
<name>A0A0W0F6T7_MONRR</name>
<feature type="signal peptide" evidence="1">
    <location>
        <begin position="1"/>
        <end position="20"/>
    </location>
</feature>
<evidence type="ECO:0000256" key="1">
    <source>
        <dbReference type="SAM" id="SignalP"/>
    </source>
</evidence>
<evidence type="ECO:0000313" key="3">
    <source>
        <dbReference type="Proteomes" id="UP000054988"/>
    </source>
</evidence>
<proteinExistence type="predicted"/>
<dbReference type="EMBL" id="LATX01002272">
    <property type="protein sequence ID" value="KTB31985.1"/>
    <property type="molecule type" value="Genomic_DNA"/>
</dbReference>
<protein>
    <submittedName>
        <fullName evidence="2">Uncharacterized protein</fullName>
    </submittedName>
</protein>
<sequence length="199" mass="21619">MKVSPWFLFTLAQALYKVSGQTLTLEVVQKTSYPFPTPTNVQDFDIVGTGSDGATTLVNRIRVSEYLVIDDSRSTPFISTDTKTATFTQTFVADGPSAYQIIYSPEQTGAVGLIQSCTFDGEERGNCVERDWVIGQSSTLTTMFTGPIVPYQTVTQLAKSETTGSDSSNTDNSNNVAHSNDISLWMAGVAAVFCFLTLF</sequence>
<gene>
    <name evidence="2" type="ORF">WG66_15414</name>
</gene>
<accession>A0A0W0F6T7</accession>